<organism evidence="1 2">
    <name type="scientific">Panagrolaimus sp. ES5</name>
    <dbReference type="NCBI Taxonomy" id="591445"/>
    <lineage>
        <taxon>Eukaryota</taxon>
        <taxon>Metazoa</taxon>
        <taxon>Ecdysozoa</taxon>
        <taxon>Nematoda</taxon>
        <taxon>Chromadorea</taxon>
        <taxon>Rhabditida</taxon>
        <taxon>Tylenchina</taxon>
        <taxon>Panagrolaimomorpha</taxon>
        <taxon>Panagrolaimoidea</taxon>
        <taxon>Panagrolaimidae</taxon>
        <taxon>Panagrolaimus</taxon>
    </lineage>
</organism>
<name>A0AC34GS22_9BILA</name>
<proteinExistence type="predicted"/>
<evidence type="ECO:0000313" key="1">
    <source>
        <dbReference type="Proteomes" id="UP000887579"/>
    </source>
</evidence>
<dbReference type="WBParaSite" id="ES5_v2.g7476.t1">
    <property type="protein sequence ID" value="ES5_v2.g7476.t1"/>
    <property type="gene ID" value="ES5_v2.g7476"/>
</dbReference>
<dbReference type="Proteomes" id="UP000887579">
    <property type="component" value="Unplaced"/>
</dbReference>
<protein>
    <submittedName>
        <fullName evidence="2">Uncharacterized protein</fullName>
    </submittedName>
</protein>
<reference evidence="2" key="1">
    <citation type="submission" date="2022-11" db="UniProtKB">
        <authorList>
            <consortium name="WormBaseParasite"/>
        </authorList>
    </citation>
    <scope>IDENTIFICATION</scope>
</reference>
<sequence>MVEENDENEALEKVEDEIHKVKIERLLKVAEKVLKENKERCLKSFAFYFIILVIAGLPLWWITTSPYRASLERFNDNEAIFSDLMVDQTSEEEFRDNSPDVWNEISISAAYNLHLIFVHEENDNNKWSTVEKSIFNEVNKMVNYLSDTVFFSVTTEHFWDLYQSDIFSKKNNKKLVLNGADMTRFITAIDKHSSPVISTDPLLKFVFVLTNDGIEIDGIQSNGQTFASWGSIINASPGKSDEYLNAIYESFHSLLGVQISTDDLPPTVKHPDHAAWNNFRRRAFSENINKAKHFITAINTLASKMPQLVITPEVGELVRKSKNFVKEAISEENPLKASVARLLAERAADHSSLIGTGDLTSSLKIGIYVPIGMPLMLPIVEVLIRYFWGRYKNRHIKVE</sequence>
<accession>A0AC34GS22</accession>
<evidence type="ECO:0000313" key="2">
    <source>
        <dbReference type="WBParaSite" id="ES5_v2.g7476.t1"/>
    </source>
</evidence>